<dbReference type="Pfam" id="PF00528">
    <property type="entry name" value="BPD_transp_1"/>
    <property type="match status" value="1"/>
</dbReference>
<evidence type="ECO:0000259" key="8">
    <source>
        <dbReference type="PROSITE" id="PS50928"/>
    </source>
</evidence>
<keyword evidence="3" id="KW-1003">Cell membrane</keyword>
<dbReference type="PANTHER" id="PTHR43386:SF23">
    <property type="entry name" value="ABC TRANSPORTER"/>
    <property type="match status" value="1"/>
</dbReference>
<feature type="transmembrane region" description="Helical" evidence="7">
    <location>
        <begin position="78"/>
        <end position="104"/>
    </location>
</feature>
<sequence>MRHTAIGLERHRNERTRAICIAATAAALLIATLLVAGLTGRSGIGVQLELRNLPPSLHHPFGTDWLGRDMLVRTFKGLALSIGIGMAGALFSVIMATAAGLAAATLGRVADRIITWLIDIFMSVPHLVLLILIAFLCGGGMKGIAIGIMATHWPALARVIRAEAMSLNHSHYVAVSRKLGRSRYWIMSRHLLPGVLPQVMTGLLLLFPHAVLHESAITFLGLGLPPSQPAIGIILSESMRYLTSGMWWLALFPGLCLLATVRTFDALGQSLRRLIAPGSAQL</sequence>
<keyword evidence="6 7" id="KW-0472">Membrane</keyword>
<dbReference type="Proteomes" id="UP001596989">
    <property type="component" value="Unassembled WGS sequence"/>
</dbReference>
<dbReference type="EMBL" id="JBHTJZ010000072">
    <property type="protein sequence ID" value="MFD0962223.1"/>
    <property type="molecule type" value="Genomic_DNA"/>
</dbReference>
<feature type="transmembrane region" description="Helical" evidence="7">
    <location>
        <begin position="20"/>
        <end position="40"/>
    </location>
</feature>
<comment type="subcellular location">
    <subcellularLocation>
        <location evidence="1 7">Cell membrane</location>
        <topology evidence="1 7">Multi-pass membrane protein</topology>
    </subcellularLocation>
</comment>
<keyword evidence="4 7" id="KW-0812">Transmembrane</keyword>
<comment type="caution">
    <text evidence="9">The sequence shown here is derived from an EMBL/GenBank/DDBJ whole genome shotgun (WGS) entry which is preliminary data.</text>
</comment>
<feature type="transmembrane region" description="Helical" evidence="7">
    <location>
        <begin position="191"/>
        <end position="212"/>
    </location>
</feature>
<evidence type="ECO:0000256" key="2">
    <source>
        <dbReference type="ARBA" id="ARBA00022448"/>
    </source>
</evidence>
<keyword evidence="5 7" id="KW-1133">Transmembrane helix</keyword>
<evidence type="ECO:0000256" key="5">
    <source>
        <dbReference type="ARBA" id="ARBA00022989"/>
    </source>
</evidence>
<dbReference type="Gene3D" id="1.10.3720.10">
    <property type="entry name" value="MetI-like"/>
    <property type="match status" value="1"/>
</dbReference>
<evidence type="ECO:0000256" key="7">
    <source>
        <dbReference type="RuleBase" id="RU363032"/>
    </source>
</evidence>
<name>A0ABW3HXE5_9BACL</name>
<dbReference type="InterPro" id="IPR035906">
    <property type="entry name" value="MetI-like_sf"/>
</dbReference>
<dbReference type="SUPFAM" id="SSF161098">
    <property type="entry name" value="MetI-like"/>
    <property type="match status" value="1"/>
</dbReference>
<evidence type="ECO:0000256" key="3">
    <source>
        <dbReference type="ARBA" id="ARBA00022475"/>
    </source>
</evidence>
<evidence type="ECO:0000313" key="9">
    <source>
        <dbReference type="EMBL" id="MFD0962223.1"/>
    </source>
</evidence>
<feature type="transmembrane region" description="Helical" evidence="7">
    <location>
        <begin position="116"/>
        <end position="136"/>
    </location>
</feature>
<proteinExistence type="inferred from homology"/>
<dbReference type="CDD" id="cd06261">
    <property type="entry name" value="TM_PBP2"/>
    <property type="match status" value="1"/>
</dbReference>
<dbReference type="RefSeq" id="WP_377568612.1">
    <property type="nucleotide sequence ID" value="NZ_JBHTJZ010000072.1"/>
</dbReference>
<evidence type="ECO:0000256" key="4">
    <source>
        <dbReference type="ARBA" id="ARBA00022692"/>
    </source>
</evidence>
<dbReference type="PROSITE" id="PS50928">
    <property type="entry name" value="ABC_TM1"/>
    <property type="match status" value="1"/>
</dbReference>
<dbReference type="InterPro" id="IPR000515">
    <property type="entry name" value="MetI-like"/>
</dbReference>
<dbReference type="PANTHER" id="PTHR43386">
    <property type="entry name" value="OLIGOPEPTIDE TRANSPORT SYSTEM PERMEASE PROTEIN APPC"/>
    <property type="match status" value="1"/>
</dbReference>
<gene>
    <name evidence="9" type="ORF">ACFQ2I_23055</name>
</gene>
<accession>A0ABW3HXE5</accession>
<evidence type="ECO:0000313" key="10">
    <source>
        <dbReference type="Proteomes" id="UP001596989"/>
    </source>
</evidence>
<evidence type="ECO:0000256" key="6">
    <source>
        <dbReference type="ARBA" id="ARBA00023136"/>
    </source>
</evidence>
<keyword evidence="10" id="KW-1185">Reference proteome</keyword>
<organism evidence="9 10">
    <name type="scientific">Paenibacillus chungangensis</name>
    <dbReference type="NCBI Taxonomy" id="696535"/>
    <lineage>
        <taxon>Bacteria</taxon>
        <taxon>Bacillati</taxon>
        <taxon>Bacillota</taxon>
        <taxon>Bacilli</taxon>
        <taxon>Bacillales</taxon>
        <taxon>Paenibacillaceae</taxon>
        <taxon>Paenibacillus</taxon>
    </lineage>
</organism>
<reference evidence="10" key="1">
    <citation type="journal article" date="2019" name="Int. J. Syst. Evol. Microbiol.">
        <title>The Global Catalogue of Microorganisms (GCM) 10K type strain sequencing project: providing services to taxonomists for standard genome sequencing and annotation.</title>
        <authorList>
            <consortium name="The Broad Institute Genomics Platform"/>
            <consortium name="The Broad Institute Genome Sequencing Center for Infectious Disease"/>
            <person name="Wu L."/>
            <person name="Ma J."/>
        </authorList>
    </citation>
    <scope>NUCLEOTIDE SEQUENCE [LARGE SCALE GENOMIC DNA]</scope>
    <source>
        <strain evidence="10">CCUG 59129</strain>
    </source>
</reference>
<dbReference type="InterPro" id="IPR050366">
    <property type="entry name" value="BP-dependent_transpt_permease"/>
</dbReference>
<feature type="domain" description="ABC transmembrane type-1" evidence="8">
    <location>
        <begin position="78"/>
        <end position="268"/>
    </location>
</feature>
<keyword evidence="2 7" id="KW-0813">Transport</keyword>
<feature type="transmembrane region" description="Helical" evidence="7">
    <location>
        <begin position="245"/>
        <end position="264"/>
    </location>
</feature>
<comment type="similarity">
    <text evidence="7">Belongs to the binding-protein-dependent transport system permease family.</text>
</comment>
<evidence type="ECO:0000256" key="1">
    <source>
        <dbReference type="ARBA" id="ARBA00004651"/>
    </source>
</evidence>
<protein>
    <submittedName>
        <fullName evidence="9">ABC transporter permease</fullName>
    </submittedName>
</protein>